<dbReference type="PANTHER" id="PTHR38448:SF1">
    <property type="entry name" value="YLBF FAMILY REGULATOR"/>
    <property type="match status" value="1"/>
</dbReference>
<organism evidence="3 4">
    <name type="scientific">Alicyclobacillus tolerans</name>
    <dbReference type="NCBI Taxonomy" id="90970"/>
    <lineage>
        <taxon>Bacteria</taxon>
        <taxon>Bacillati</taxon>
        <taxon>Bacillota</taxon>
        <taxon>Bacilli</taxon>
        <taxon>Bacillales</taxon>
        <taxon>Alicyclobacillaceae</taxon>
        <taxon>Alicyclobacillus</taxon>
    </lineage>
</organism>
<gene>
    <name evidence="3" type="ORF">SAMN05443507_13213</name>
</gene>
<sequence length="150" mass="16971">MNVNLLESPPTPLWQSKADAIVRLIFTSDVAERFWEAREKMSRHERAQELFEELKKQTNQLLVLESHYGEVHERTSIARTRMQEIEAELAGIPVAYQYREAHDELNNLLQEVMTRLLQRLGAVLPVEPGPRQGCGQGPDGQGCSCGGHHG</sequence>
<dbReference type="InterPro" id="IPR052767">
    <property type="entry name" value="Bact_com_dev_regulator"/>
</dbReference>
<evidence type="ECO:0000313" key="3">
    <source>
        <dbReference type="EMBL" id="SHL01602.1"/>
    </source>
</evidence>
<keyword evidence="4" id="KW-1185">Reference proteome</keyword>
<dbReference type="Pfam" id="PF06133">
    <property type="entry name" value="Com_YlbF"/>
    <property type="match status" value="1"/>
</dbReference>
<dbReference type="InterPro" id="IPR010368">
    <property type="entry name" value="Com_YlbF"/>
</dbReference>
<keyword evidence="1" id="KW-0175">Coiled coil</keyword>
<dbReference type="Gene3D" id="1.20.1500.10">
    <property type="entry name" value="YheA/YmcA-like"/>
    <property type="match status" value="1"/>
</dbReference>
<protein>
    <submittedName>
        <fullName evidence="3">Cell fate regulator YmcA, YheA/YmcA/DUF963 family (Controls sporulation, competence, biofilm development)</fullName>
    </submittedName>
</protein>
<dbReference type="InterPro" id="IPR023378">
    <property type="entry name" value="YheA/YmcA-like_dom_sf"/>
</dbReference>
<dbReference type="SUPFAM" id="SSF158622">
    <property type="entry name" value="YheA/YmcA-like"/>
    <property type="match status" value="1"/>
</dbReference>
<dbReference type="RefSeq" id="WP_072875211.1">
    <property type="nucleotide sequence ID" value="NZ_FRAF01000032.1"/>
</dbReference>
<evidence type="ECO:0000256" key="2">
    <source>
        <dbReference type="SAM" id="MobiDB-lite"/>
    </source>
</evidence>
<reference evidence="4" key="1">
    <citation type="submission" date="2016-11" db="EMBL/GenBank/DDBJ databases">
        <authorList>
            <person name="Varghese N."/>
            <person name="Submissions S."/>
        </authorList>
    </citation>
    <scope>NUCLEOTIDE SEQUENCE [LARGE SCALE GENOMIC DNA]</scope>
    <source>
        <strain evidence="4">USBA-503</strain>
    </source>
</reference>
<accession>A0A1M6X6F2</accession>
<feature type="region of interest" description="Disordered" evidence="2">
    <location>
        <begin position="129"/>
        <end position="150"/>
    </location>
</feature>
<evidence type="ECO:0000256" key="1">
    <source>
        <dbReference type="SAM" id="Coils"/>
    </source>
</evidence>
<feature type="compositionally biased region" description="Gly residues" evidence="2">
    <location>
        <begin position="132"/>
        <end position="150"/>
    </location>
</feature>
<dbReference type="PANTHER" id="PTHR38448">
    <property type="entry name" value="REGULATORY PROTEIN YLBF-RELATED"/>
    <property type="match status" value="1"/>
</dbReference>
<name>A0A1M6X6F2_9BACL</name>
<dbReference type="OrthoDB" id="2376100at2"/>
<dbReference type="AlphaFoldDB" id="A0A1M6X6F2"/>
<dbReference type="STRING" id="1830138.SAMN05443507_13213"/>
<dbReference type="EMBL" id="FRAF01000032">
    <property type="protein sequence ID" value="SHL01602.1"/>
    <property type="molecule type" value="Genomic_DNA"/>
</dbReference>
<dbReference type="Proteomes" id="UP000184016">
    <property type="component" value="Unassembled WGS sequence"/>
</dbReference>
<evidence type="ECO:0000313" key="4">
    <source>
        <dbReference type="Proteomes" id="UP000184016"/>
    </source>
</evidence>
<feature type="coiled-coil region" evidence="1">
    <location>
        <begin position="37"/>
        <end position="67"/>
    </location>
</feature>
<proteinExistence type="predicted"/>